<evidence type="ECO:0000256" key="1">
    <source>
        <dbReference type="ARBA" id="ARBA00004496"/>
    </source>
</evidence>
<dbReference type="GO" id="GO:0005524">
    <property type="term" value="F:ATP binding"/>
    <property type="evidence" value="ECO:0007669"/>
    <property type="project" value="UniProtKB-KW"/>
</dbReference>
<dbReference type="SUPFAM" id="SSF52540">
    <property type="entry name" value="P-loop containing nucleoside triphosphate hydrolases"/>
    <property type="match status" value="1"/>
</dbReference>
<evidence type="ECO:0000259" key="8">
    <source>
        <dbReference type="Pfam" id="PF02562"/>
    </source>
</evidence>
<gene>
    <name evidence="9" type="ORF">POREN0001_0556</name>
</gene>
<evidence type="ECO:0000256" key="4">
    <source>
        <dbReference type="ARBA" id="ARBA00022741"/>
    </source>
</evidence>
<dbReference type="AlphaFoldDB" id="C3J8N7"/>
<evidence type="ECO:0000256" key="7">
    <source>
        <dbReference type="SAM" id="MobiDB-lite"/>
    </source>
</evidence>
<feature type="domain" description="PhoH-like protein" evidence="8">
    <location>
        <begin position="106"/>
        <end position="309"/>
    </location>
</feature>
<accession>C3J8N7</accession>
<dbReference type="eggNOG" id="COG1702">
    <property type="taxonomic scope" value="Bacteria"/>
</dbReference>
<proteinExistence type="inferred from homology"/>
<dbReference type="Pfam" id="PF02562">
    <property type="entry name" value="PhoH"/>
    <property type="match status" value="1"/>
</dbReference>
<feature type="region of interest" description="Disordered" evidence="7">
    <location>
        <begin position="311"/>
        <end position="332"/>
    </location>
</feature>
<keyword evidence="4" id="KW-0547">Nucleotide-binding</keyword>
<dbReference type="STRING" id="553175.POREN0001_0556"/>
<dbReference type="Proteomes" id="UP000004295">
    <property type="component" value="Unassembled WGS sequence"/>
</dbReference>
<dbReference type="GO" id="GO:0005829">
    <property type="term" value="C:cytosol"/>
    <property type="evidence" value="ECO:0007669"/>
    <property type="project" value="TreeGrafter"/>
</dbReference>
<keyword evidence="5" id="KW-0067">ATP-binding</keyword>
<keyword evidence="3" id="KW-0963">Cytoplasm</keyword>
<dbReference type="InterPro" id="IPR051451">
    <property type="entry name" value="PhoH2-like"/>
</dbReference>
<dbReference type="EMBL" id="ACNN01000007">
    <property type="protein sequence ID" value="EEN83367.1"/>
    <property type="molecule type" value="Genomic_DNA"/>
</dbReference>
<evidence type="ECO:0000256" key="5">
    <source>
        <dbReference type="ARBA" id="ARBA00022840"/>
    </source>
</evidence>
<evidence type="ECO:0000313" key="9">
    <source>
        <dbReference type="EMBL" id="EEN83367.1"/>
    </source>
</evidence>
<organism evidence="9 10">
    <name type="scientific">Porphyromonas endodontalis (strain ATCC 35406 / DSM 24491 / JCM 8526 / CCUG 16442 / BCRC 14492 / NCTC 13058 / HG 370)</name>
    <name type="common">Bacteroides endodontalis</name>
    <dbReference type="NCBI Taxonomy" id="553175"/>
    <lineage>
        <taxon>Bacteria</taxon>
        <taxon>Pseudomonadati</taxon>
        <taxon>Bacteroidota</taxon>
        <taxon>Bacteroidia</taxon>
        <taxon>Bacteroidales</taxon>
        <taxon>Porphyromonadaceae</taxon>
        <taxon>Porphyromonas</taxon>
    </lineage>
</organism>
<comment type="similarity">
    <text evidence="2">Belongs to the PhoH family.</text>
</comment>
<comment type="subcellular location">
    <subcellularLocation>
        <location evidence="1">Cytoplasm</location>
    </subcellularLocation>
</comment>
<dbReference type="PANTHER" id="PTHR30473">
    <property type="entry name" value="PROTEIN PHOH"/>
    <property type="match status" value="1"/>
</dbReference>
<comment type="caution">
    <text evidence="9">The sequence shown here is derived from an EMBL/GenBank/DDBJ whole genome shotgun (WGS) entry which is preliminary data.</text>
</comment>
<dbReference type="PANTHER" id="PTHR30473:SF1">
    <property type="entry name" value="PHOH-LIKE PROTEIN"/>
    <property type="match status" value="1"/>
</dbReference>
<evidence type="ECO:0000313" key="10">
    <source>
        <dbReference type="Proteomes" id="UP000004295"/>
    </source>
</evidence>
<evidence type="ECO:0000256" key="3">
    <source>
        <dbReference type="ARBA" id="ARBA00022490"/>
    </source>
</evidence>
<evidence type="ECO:0000256" key="6">
    <source>
        <dbReference type="ARBA" id="ARBA00039970"/>
    </source>
</evidence>
<dbReference type="InterPro" id="IPR003714">
    <property type="entry name" value="PhoH"/>
</dbReference>
<keyword evidence="10" id="KW-1185">Reference proteome</keyword>
<reference evidence="9 10" key="1">
    <citation type="submission" date="2009-04" db="EMBL/GenBank/DDBJ databases">
        <authorList>
            <person name="Sebastian Y."/>
            <person name="Madupu R."/>
            <person name="Durkin A.S."/>
            <person name="Torralba M."/>
            <person name="Methe B."/>
            <person name="Sutton G.G."/>
            <person name="Strausberg R.L."/>
            <person name="Nelson K.E."/>
        </authorList>
    </citation>
    <scope>NUCLEOTIDE SEQUENCE [LARGE SCALE GENOMIC DNA]</scope>
    <source>
        <strain evidence="10">ATCC 35406 / BCRC 14492 / JCM 8526 / NCTC 13058 / HG 370</strain>
    </source>
</reference>
<dbReference type="Gene3D" id="3.40.50.300">
    <property type="entry name" value="P-loop containing nucleotide triphosphate hydrolases"/>
    <property type="match status" value="1"/>
</dbReference>
<sequence>MLITERLYVPDDVDAGVLFGVNRENLILLRTLYPKLRLVAGDNVLKILGEASKIDDFVKVLDHLSAHIRRYNSLNEDAIRRIARGEDASTPEPQYHIVYGARGKSIAARGANQQRMLRTFEEKDLLFAVGPAGTGKTFVAIALAVKALKERKIRRIILSRPAVEAGEKLGFLPGEMKDKLDPYLQPLYDALEEMIPPPRLKEYMEQGTIQIAPLAYMRGRTLNDAVVILDEAQNTTTHQMKMFLTRMGYYSKMIVTGDVTQIDLPRGVKSGLKHALEVLSGIPAIGRITFEKGDIVRHPLVQQIVEAYDAKAREEQEEEKKEPLINRDTDSL</sequence>
<protein>
    <recommendedName>
        <fullName evidence="6">PhoH-like protein</fullName>
    </recommendedName>
</protein>
<dbReference type="InterPro" id="IPR027417">
    <property type="entry name" value="P-loop_NTPase"/>
</dbReference>
<dbReference type="GeneID" id="93364982"/>
<evidence type="ECO:0000256" key="2">
    <source>
        <dbReference type="ARBA" id="ARBA00010393"/>
    </source>
</evidence>
<dbReference type="FunFam" id="3.40.50.300:FF:000013">
    <property type="entry name" value="PhoH family ATPase"/>
    <property type="match status" value="1"/>
</dbReference>
<name>C3J8N7_POREA</name>
<dbReference type="RefSeq" id="WP_004332383.1">
    <property type="nucleotide sequence ID" value="NZ_ACNN01000007.1"/>
</dbReference>